<reference evidence="2" key="1">
    <citation type="submission" date="2019-01" db="EMBL/GenBank/DDBJ databases">
        <title>Sphingorhabdus lacus sp.nov., isolated from an oligotrophic freshwater lake.</title>
        <authorList>
            <person name="Park M."/>
        </authorList>
    </citation>
    <scope>NUCLEOTIDE SEQUENCE [LARGE SCALE GENOMIC DNA]</scope>
    <source>
        <strain evidence="2">IMCC1753</strain>
    </source>
</reference>
<dbReference type="Proteomes" id="UP000428803">
    <property type="component" value="Chromosome"/>
</dbReference>
<dbReference type="AlphaFoldDB" id="A0A6I6L8U5"/>
<proteinExistence type="predicted"/>
<evidence type="ECO:0000313" key="2">
    <source>
        <dbReference type="Proteomes" id="UP000428803"/>
    </source>
</evidence>
<gene>
    <name evidence="1" type="ORF">EUU25_11730</name>
</gene>
<accession>A0A6I6L8U5</accession>
<protein>
    <submittedName>
        <fullName evidence="1">Uncharacterized protein</fullName>
    </submittedName>
</protein>
<organism evidence="1 2">
    <name type="scientific">Sphingorhabdus lacus</name>
    <dbReference type="NCBI Taxonomy" id="392610"/>
    <lineage>
        <taxon>Bacteria</taxon>
        <taxon>Pseudomonadati</taxon>
        <taxon>Pseudomonadota</taxon>
        <taxon>Alphaproteobacteria</taxon>
        <taxon>Sphingomonadales</taxon>
        <taxon>Sphingomonadaceae</taxon>
        <taxon>Sphingorhabdus</taxon>
    </lineage>
</organism>
<name>A0A6I6L8U5_9SPHN</name>
<dbReference type="RefSeq" id="WP_158901188.1">
    <property type="nucleotide sequence ID" value="NZ_CP035733.1"/>
</dbReference>
<dbReference type="KEGG" id="slaa:EUU25_11730"/>
<evidence type="ECO:0000313" key="1">
    <source>
        <dbReference type="EMBL" id="QGY81224.1"/>
    </source>
</evidence>
<dbReference type="EMBL" id="CP035733">
    <property type="protein sequence ID" value="QGY81224.1"/>
    <property type="molecule type" value="Genomic_DNA"/>
</dbReference>
<sequence length="70" mass="8168">MAENLLRVFASSREQYVFGSREDAKTRRFLIRRHPEIVSGSYFQRCRIKTLKQVQGDDAGFEGDGLRFAR</sequence>
<keyword evidence="2" id="KW-1185">Reference proteome</keyword>